<organism evidence="1">
    <name type="scientific">uncultured Caudovirales phage</name>
    <dbReference type="NCBI Taxonomy" id="2100421"/>
    <lineage>
        <taxon>Viruses</taxon>
        <taxon>Duplodnaviria</taxon>
        <taxon>Heunggongvirae</taxon>
        <taxon>Uroviricota</taxon>
        <taxon>Caudoviricetes</taxon>
        <taxon>Peduoviridae</taxon>
        <taxon>Maltschvirus</taxon>
        <taxon>Maltschvirus maltsch</taxon>
    </lineage>
</organism>
<proteinExistence type="predicted"/>
<name>A0A6J5LWZ3_9CAUD</name>
<dbReference type="Gene3D" id="2.150.10.10">
    <property type="entry name" value="Serralysin-like metalloprotease, C-terminal"/>
    <property type="match status" value="1"/>
</dbReference>
<sequence length="530" mass="53968">DVNGTARVSGDALVNGLTTGKGGGNISNNSAFGVSALSTNTTSSGNSAFGYFALKLSTGEQNSAFGTISLGVNSTGIQNSAFGSRSLESNTSGNSNSAFGFRALSGNTTGSNNIAIGVESLTSNTSGSNNIAIGKSTLIGNTTGIQNIAIGNNSNATTDGIQNTSIGHAAFTANSSGGQNTILGAFSATSNSTGTNNCTIGYNSFPNNTTGSNNLALGVFAGKFISGGSTDNTISNNSIFIGYDTRALANNQTNQIVIGYAETGLGSNTTIIGNSSTVTTAIRGRMLLGTTTDSGSYQLDVNGTARVSGNVDATSFNATGTISKTSGSFSFLDFAGGNGRLAAYNFTTNQWLPIVMGDSRLVMSNSLGSRTERLVGATAAFTGDVKMLSVNTFFGTTENNGIFAPSTYSNANYPVVENNSIGLIAGIASVDNPAFIVAQKISFQIGTGVNSKVAQFSPTTGNFIIQNGGTFTDNASALIQMNSSSKGFLPPRMTATQKNAIGTPASGLIVYDTTTNKLCCYNGSTWNDLF</sequence>
<feature type="non-terminal residue" evidence="1">
    <location>
        <position position="1"/>
    </location>
</feature>
<reference evidence="1" key="1">
    <citation type="submission" date="2020-04" db="EMBL/GenBank/DDBJ databases">
        <authorList>
            <person name="Chiriac C."/>
            <person name="Salcher M."/>
            <person name="Ghai R."/>
            <person name="Kavagutti S V."/>
        </authorList>
    </citation>
    <scope>NUCLEOTIDE SEQUENCE</scope>
</reference>
<gene>
    <name evidence="1" type="ORF">UFOVP321_53</name>
</gene>
<accession>A0A6J5LWZ3</accession>
<protein>
    <submittedName>
        <fullName evidence="1">Uncharacterized protein</fullName>
    </submittedName>
</protein>
<dbReference type="InterPro" id="IPR011049">
    <property type="entry name" value="Serralysin-like_metalloprot_C"/>
</dbReference>
<evidence type="ECO:0000313" key="1">
    <source>
        <dbReference type="EMBL" id="CAB4137673.1"/>
    </source>
</evidence>
<dbReference type="EMBL" id="LR796333">
    <property type="protein sequence ID" value="CAB4137673.1"/>
    <property type="molecule type" value="Genomic_DNA"/>
</dbReference>